<keyword evidence="2" id="KW-1185">Reference proteome</keyword>
<feature type="non-terminal residue" evidence="1">
    <location>
        <position position="1"/>
    </location>
</feature>
<protein>
    <submittedName>
        <fullName evidence="1">Uncharacterized protein</fullName>
    </submittedName>
</protein>
<evidence type="ECO:0000313" key="2">
    <source>
        <dbReference type="Proteomes" id="UP000499080"/>
    </source>
</evidence>
<dbReference type="Proteomes" id="UP000499080">
    <property type="component" value="Unassembled WGS sequence"/>
</dbReference>
<evidence type="ECO:0000313" key="1">
    <source>
        <dbReference type="EMBL" id="GBM96426.1"/>
    </source>
</evidence>
<organism evidence="1 2">
    <name type="scientific">Araneus ventricosus</name>
    <name type="common">Orbweaver spider</name>
    <name type="synonym">Epeira ventricosa</name>
    <dbReference type="NCBI Taxonomy" id="182803"/>
    <lineage>
        <taxon>Eukaryota</taxon>
        <taxon>Metazoa</taxon>
        <taxon>Ecdysozoa</taxon>
        <taxon>Arthropoda</taxon>
        <taxon>Chelicerata</taxon>
        <taxon>Arachnida</taxon>
        <taxon>Araneae</taxon>
        <taxon>Araneomorphae</taxon>
        <taxon>Entelegynae</taxon>
        <taxon>Araneoidea</taxon>
        <taxon>Araneidae</taxon>
        <taxon>Araneus</taxon>
    </lineage>
</organism>
<sequence length="38" mass="3935">VKASFSTINDGESAQIRVEALPRGNGSQESGGAFLEPD</sequence>
<reference evidence="1 2" key="1">
    <citation type="journal article" date="2019" name="Sci. Rep.">
        <title>Orb-weaving spider Araneus ventricosus genome elucidates the spidroin gene catalogue.</title>
        <authorList>
            <person name="Kono N."/>
            <person name="Nakamura H."/>
            <person name="Ohtoshi R."/>
            <person name="Moran D.A.P."/>
            <person name="Shinohara A."/>
            <person name="Yoshida Y."/>
            <person name="Fujiwara M."/>
            <person name="Mori M."/>
            <person name="Tomita M."/>
            <person name="Arakawa K."/>
        </authorList>
    </citation>
    <scope>NUCLEOTIDE SEQUENCE [LARGE SCALE GENOMIC DNA]</scope>
</reference>
<gene>
    <name evidence="1" type="ORF">AVEN_222160_1</name>
</gene>
<accession>A0A4Y2K4H2</accession>
<proteinExistence type="predicted"/>
<comment type="caution">
    <text evidence="1">The sequence shown here is derived from an EMBL/GenBank/DDBJ whole genome shotgun (WGS) entry which is preliminary data.</text>
</comment>
<name>A0A4Y2K4H2_ARAVE</name>
<dbReference type="EMBL" id="BGPR01112879">
    <property type="protein sequence ID" value="GBM96426.1"/>
    <property type="molecule type" value="Genomic_DNA"/>
</dbReference>
<dbReference type="AlphaFoldDB" id="A0A4Y2K4H2"/>